<feature type="transmembrane region" description="Helical" evidence="7">
    <location>
        <begin position="479"/>
        <end position="498"/>
    </location>
</feature>
<organism evidence="9">
    <name type="scientific">Clostridium symbiosum</name>
    <name type="common">Bacteroides symbiosus</name>
    <dbReference type="NCBI Taxonomy" id="1512"/>
    <lineage>
        <taxon>Bacteria</taxon>
        <taxon>Bacillati</taxon>
        <taxon>Bacillota</taxon>
        <taxon>Clostridia</taxon>
        <taxon>Lachnospirales</taxon>
        <taxon>Lachnospiraceae</taxon>
        <taxon>Otoolea</taxon>
    </lineage>
</organism>
<evidence type="ECO:0000256" key="3">
    <source>
        <dbReference type="ARBA" id="ARBA00022475"/>
    </source>
</evidence>
<feature type="transmembrane region" description="Helical" evidence="7">
    <location>
        <begin position="387"/>
        <end position="403"/>
    </location>
</feature>
<accession>A0A6N3HJ88</accession>
<reference evidence="9" key="1">
    <citation type="submission" date="2019-11" db="EMBL/GenBank/DDBJ databases">
        <authorList>
            <person name="Feng L."/>
        </authorList>
    </citation>
    <scope>NUCLEOTIDE SEQUENCE</scope>
    <source>
        <strain evidence="9">CsymbiosumLFYP84</strain>
    </source>
</reference>
<dbReference type="GO" id="GO:0016413">
    <property type="term" value="F:O-acetyltransferase activity"/>
    <property type="evidence" value="ECO:0007669"/>
    <property type="project" value="TreeGrafter"/>
</dbReference>
<evidence type="ECO:0000256" key="5">
    <source>
        <dbReference type="ARBA" id="ARBA00022989"/>
    </source>
</evidence>
<keyword evidence="5 7" id="KW-1133">Transmembrane helix</keyword>
<name>A0A6N3HJ88_CLOSY</name>
<dbReference type="GO" id="GO:0005886">
    <property type="term" value="C:plasma membrane"/>
    <property type="evidence" value="ECO:0007669"/>
    <property type="project" value="UniProtKB-SubCell"/>
</dbReference>
<dbReference type="Pfam" id="PF01757">
    <property type="entry name" value="Acyl_transf_3"/>
    <property type="match status" value="1"/>
</dbReference>
<feature type="transmembrane region" description="Helical" evidence="7">
    <location>
        <begin position="435"/>
        <end position="458"/>
    </location>
</feature>
<dbReference type="RefSeq" id="WP_156684916.1">
    <property type="nucleotide sequence ID" value="NZ_CACRUA010000062.1"/>
</dbReference>
<feature type="transmembrane region" description="Helical" evidence="7">
    <location>
        <begin position="510"/>
        <end position="528"/>
    </location>
</feature>
<evidence type="ECO:0000256" key="7">
    <source>
        <dbReference type="SAM" id="Phobius"/>
    </source>
</evidence>
<comment type="subcellular location">
    <subcellularLocation>
        <location evidence="1">Cell membrane</location>
        <topology evidence="1">Multi-pass membrane protein</topology>
    </subcellularLocation>
</comment>
<feature type="transmembrane region" description="Helical" evidence="7">
    <location>
        <begin position="167"/>
        <end position="185"/>
    </location>
</feature>
<dbReference type="InterPro" id="IPR002656">
    <property type="entry name" value="Acyl_transf_3_dom"/>
</dbReference>
<keyword evidence="4 7" id="KW-0812">Transmembrane</keyword>
<gene>
    <name evidence="9" type="ORF">CSLFYP84_03933</name>
</gene>
<evidence type="ECO:0000313" key="9">
    <source>
        <dbReference type="EMBL" id="VYU77077.1"/>
    </source>
</evidence>
<evidence type="ECO:0000259" key="8">
    <source>
        <dbReference type="Pfam" id="PF01757"/>
    </source>
</evidence>
<dbReference type="EMBL" id="CACRUA010000062">
    <property type="protein sequence ID" value="VYU77077.1"/>
    <property type="molecule type" value="Genomic_DNA"/>
</dbReference>
<feature type="transmembrane region" description="Helical" evidence="7">
    <location>
        <begin position="410"/>
        <end position="429"/>
    </location>
</feature>
<protein>
    <submittedName>
        <fullName evidence="9">Acyltransferase family protein</fullName>
    </submittedName>
</protein>
<evidence type="ECO:0000256" key="1">
    <source>
        <dbReference type="ARBA" id="ARBA00004651"/>
    </source>
</evidence>
<feature type="transmembrane region" description="Helical" evidence="7">
    <location>
        <begin position="361"/>
        <end position="381"/>
    </location>
</feature>
<comment type="similarity">
    <text evidence="2">Belongs to the acyltransferase 3 family.</text>
</comment>
<sequence>MNNKKRCLTLIVTGLIAAICIELCLAYFSARRGSILEENIVLVPEYTAGEAANGNPYQTTEDMPWLDFAPGIRAGYLEFEFTEPIPEKMQVLVYYTENSGQEFNRFRRIERWLLRGTTKGIIPLPDVRCEKLRLTLTGAGQIKNVSVNERPAAGPAVRQMLDRVNPLRLLLLAAVLPLSLCLHGAERRKRAKQSHGRAAGQPGERRQRTAYLDGVRVLAALFVIAVHVVEPVAVTQIKGTPRDFFFQAVVLSVLTCNLLFFFISGALLLPYREETIGQYYRKRVVKIVLPFAEYSLFYLKLLCATGEGTAGWAGEAALSFFGASIMMGPHLWLIYKLLALYLLVPFYRLMLAKMPERMEKLLFAMIAAALAIRTACTYFQFELGISLYLDSWLGLFLGGYLLNKAWMRKYDIFLAAGGAFSLAFSLWIYSFRPDYLEIIANCSILEFLMASAVFVLVLRLNGICSRFSRILETLGKRSFSVLMVHLFVLSAVLPLGFIPVGWENKSIGQLFIPYIFTCVVSYLIAVIVDETIIKVLDAGAGRFLTMRRKMTDA</sequence>
<dbReference type="AlphaFoldDB" id="A0A6N3HJ88"/>
<feature type="transmembrane region" description="Helical" evidence="7">
    <location>
        <begin position="210"/>
        <end position="229"/>
    </location>
</feature>
<keyword evidence="6 7" id="KW-0472">Membrane</keyword>
<feature type="transmembrane region" description="Helical" evidence="7">
    <location>
        <begin position="332"/>
        <end position="349"/>
    </location>
</feature>
<dbReference type="GO" id="GO:0009246">
    <property type="term" value="P:enterobacterial common antigen biosynthetic process"/>
    <property type="evidence" value="ECO:0007669"/>
    <property type="project" value="TreeGrafter"/>
</dbReference>
<keyword evidence="9" id="KW-0808">Transferase</keyword>
<proteinExistence type="inferred from homology"/>
<dbReference type="PANTHER" id="PTHR40074:SF2">
    <property type="entry name" value="O-ACETYLTRANSFERASE WECH"/>
    <property type="match status" value="1"/>
</dbReference>
<dbReference type="PANTHER" id="PTHR40074">
    <property type="entry name" value="O-ACETYLTRANSFERASE WECH"/>
    <property type="match status" value="1"/>
</dbReference>
<feature type="transmembrane region" description="Helical" evidence="7">
    <location>
        <begin position="291"/>
        <end position="312"/>
    </location>
</feature>
<evidence type="ECO:0000256" key="6">
    <source>
        <dbReference type="ARBA" id="ARBA00023136"/>
    </source>
</evidence>
<feature type="domain" description="Acyltransferase 3" evidence="8">
    <location>
        <begin position="210"/>
        <end position="525"/>
    </location>
</feature>
<keyword evidence="9" id="KW-0012">Acyltransferase</keyword>
<keyword evidence="3" id="KW-1003">Cell membrane</keyword>
<evidence type="ECO:0000256" key="2">
    <source>
        <dbReference type="ARBA" id="ARBA00007400"/>
    </source>
</evidence>
<feature type="transmembrane region" description="Helical" evidence="7">
    <location>
        <begin position="244"/>
        <end position="270"/>
    </location>
</feature>
<evidence type="ECO:0000256" key="4">
    <source>
        <dbReference type="ARBA" id="ARBA00022692"/>
    </source>
</evidence>